<proteinExistence type="predicted"/>
<dbReference type="SUPFAM" id="SSF56112">
    <property type="entry name" value="Protein kinase-like (PK-like)"/>
    <property type="match status" value="1"/>
</dbReference>
<dbReference type="InterPro" id="IPR002575">
    <property type="entry name" value="Aminoglycoside_PTrfase"/>
</dbReference>
<evidence type="ECO:0000313" key="2">
    <source>
        <dbReference type="EMBL" id="KRP89532.1"/>
    </source>
</evidence>
<reference evidence="2 3" key="1">
    <citation type="submission" date="2015-09" db="EMBL/GenBank/DDBJ databases">
        <title>Draft Genome Sequence of the Strain BR 3267 (Bradyrhizobium yuanmingense) recommended as inoculant for cowpea in Brazil.</title>
        <authorList>
            <person name="Simoes-Araujo J.L."/>
            <person name="Zilli J.E."/>
        </authorList>
    </citation>
    <scope>NUCLEOTIDE SEQUENCE [LARGE SCALE GENOMIC DNA]</scope>
    <source>
        <strain evidence="2 3">BR3267</strain>
    </source>
</reference>
<gene>
    <name evidence="2" type="ORF">AOQ72_00120</name>
</gene>
<protein>
    <recommendedName>
        <fullName evidence="1">Aminoglycoside phosphotransferase domain-containing protein</fullName>
    </recommendedName>
</protein>
<dbReference type="Gene3D" id="3.90.1200.10">
    <property type="match status" value="1"/>
</dbReference>
<evidence type="ECO:0000259" key="1">
    <source>
        <dbReference type="Pfam" id="PF01636"/>
    </source>
</evidence>
<dbReference type="InterPro" id="IPR011009">
    <property type="entry name" value="Kinase-like_dom_sf"/>
</dbReference>
<accession>A0A0R3BZJ3</accession>
<organism evidence="2 3">
    <name type="scientific">Bradyrhizobium yuanmingense</name>
    <dbReference type="NCBI Taxonomy" id="108015"/>
    <lineage>
        <taxon>Bacteria</taxon>
        <taxon>Pseudomonadati</taxon>
        <taxon>Pseudomonadota</taxon>
        <taxon>Alphaproteobacteria</taxon>
        <taxon>Hyphomicrobiales</taxon>
        <taxon>Nitrobacteraceae</taxon>
        <taxon>Bradyrhizobium</taxon>
    </lineage>
</organism>
<sequence length="318" mass="35178">MTEGVMVAANRQSVVRARAEARLGGSLDSLESALTVLASPAWRGIEADIWLARRDDRSEIYKHYHTDLSHYVDPARAIEAAKRAGDIGVGPRVLQSWDEDGLFAMEYLGNGWRAGGLHDSANTAVRKGIVAAKKALQAGPKLSRDADIFSEIRAAYAACTSYRASLPKNMTAFLGFAERAEQAMSQLKIERVPCHRDGNTANIMVGPEDAVRLVDYDLAANADPYEDIGCHLTEVFDREPEARDGFAEWTGFFDEGLYQRAIVYGILDDLRWSLVAFAMAASSPRTTLEFAKYASWRLMRFEVTSQTSTAGDRLRRMA</sequence>
<dbReference type="EMBL" id="LJYF01000039">
    <property type="protein sequence ID" value="KRP89532.1"/>
    <property type="molecule type" value="Genomic_DNA"/>
</dbReference>
<dbReference type="Proteomes" id="UP000051380">
    <property type="component" value="Unassembled WGS sequence"/>
</dbReference>
<evidence type="ECO:0000313" key="3">
    <source>
        <dbReference type="Proteomes" id="UP000051380"/>
    </source>
</evidence>
<comment type="caution">
    <text evidence="2">The sequence shown here is derived from an EMBL/GenBank/DDBJ whole genome shotgun (WGS) entry which is preliminary data.</text>
</comment>
<feature type="domain" description="Aminoglycoside phosphotransferase" evidence="1">
    <location>
        <begin position="40"/>
        <end position="254"/>
    </location>
</feature>
<dbReference type="Pfam" id="PF01636">
    <property type="entry name" value="APH"/>
    <property type="match status" value="1"/>
</dbReference>
<name>A0A0R3BZJ3_9BRAD</name>
<dbReference type="AlphaFoldDB" id="A0A0R3BZJ3"/>